<feature type="domain" description="Enoyl-CoA hydratase/isomerase" evidence="7">
    <location>
        <begin position="49"/>
        <end position="389"/>
    </location>
</feature>
<dbReference type="Pfam" id="PF16113">
    <property type="entry name" value="ECH_2"/>
    <property type="match status" value="1"/>
</dbReference>
<proteinExistence type="predicted"/>
<evidence type="ECO:0000256" key="4">
    <source>
        <dbReference type="ARBA" id="ARBA00022801"/>
    </source>
</evidence>
<evidence type="ECO:0000259" key="7">
    <source>
        <dbReference type="Pfam" id="PF16113"/>
    </source>
</evidence>
<dbReference type="Gene3D" id="3.90.226.10">
    <property type="entry name" value="2-enoyl-CoA Hydratase, Chain A, domain 1"/>
    <property type="match status" value="1"/>
</dbReference>
<dbReference type="GO" id="GO:0006574">
    <property type="term" value="P:L-valine catabolic process"/>
    <property type="evidence" value="ECO:0007669"/>
    <property type="project" value="TreeGrafter"/>
</dbReference>
<dbReference type="InterPro" id="IPR032259">
    <property type="entry name" value="HIBYL-CoA-H"/>
</dbReference>
<organism evidence="8 9">
    <name type="scientific">Lachnellula willkommii</name>
    <dbReference type="NCBI Taxonomy" id="215461"/>
    <lineage>
        <taxon>Eukaryota</taxon>
        <taxon>Fungi</taxon>
        <taxon>Dikarya</taxon>
        <taxon>Ascomycota</taxon>
        <taxon>Pezizomycotina</taxon>
        <taxon>Leotiomycetes</taxon>
        <taxon>Helotiales</taxon>
        <taxon>Lachnaceae</taxon>
        <taxon>Lachnellula</taxon>
    </lineage>
</organism>
<keyword evidence="9" id="KW-1185">Reference proteome</keyword>
<dbReference type="EMBL" id="QGML01002186">
    <property type="protein sequence ID" value="TVY87746.1"/>
    <property type="molecule type" value="Genomic_DNA"/>
</dbReference>
<dbReference type="GO" id="GO:0005739">
    <property type="term" value="C:mitochondrion"/>
    <property type="evidence" value="ECO:0007669"/>
    <property type="project" value="UniProtKB-SubCell"/>
</dbReference>
<dbReference type="PANTHER" id="PTHR43176:SF3">
    <property type="entry name" value="3-HYDROXYISOBUTYRYL-COA HYDROLASE, MITOCHONDRIAL"/>
    <property type="match status" value="1"/>
</dbReference>
<evidence type="ECO:0000256" key="2">
    <source>
        <dbReference type="ARBA" id="ARBA00004173"/>
    </source>
</evidence>
<dbReference type="FunFam" id="3.90.226.10:FF:000026">
    <property type="entry name" value="3-hydroxyisobutyryl-CoA hydrolase, mitochondrial"/>
    <property type="match status" value="1"/>
</dbReference>
<dbReference type="InterPro" id="IPR029045">
    <property type="entry name" value="ClpP/crotonase-like_dom_sf"/>
</dbReference>
<dbReference type="EC" id="3.1.2.4" evidence="3"/>
<keyword evidence="4 8" id="KW-0378">Hydrolase</keyword>
<dbReference type="Proteomes" id="UP000315522">
    <property type="component" value="Unassembled WGS sequence"/>
</dbReference>
<name>A0A559M478_9HELO</name>
<evidence type="ECO:0000256" key="6">
    <source>
        <dbReference type="ARBA" id="ARBA00031181"/>
    </source>
</evidence>
<accession>A0A559M478</accession>
<gene>
    <name evidence="8" type="primary">HIBCH</name>
    <name evidence="8" type="ORF">LAWI1_G006931</name>
</gene>
<sequence length="483" mass="54109">MPLTAKVMNPAFAGSTKARMFTSEAPEQIKELPGDEKEDVLFNTLFGLRTIELNRPEKLNPLNGSMVRKIVPRLQEWAKSDMANVVVIKGAGEKAFCAGGDVTSLAKDNKLGEEGQQRSIDYFALEYKLDHLIATYTKPYVAIMDGFTMGGGVGLSLHAPFRIATEKTVFAMPETTIGFFPDVGASFFLPRMAGATGMYLALTSERLKGVNVYYAGIATHYIHSTSLPALERRLAELRFKDYDSLDERLNLIDSTIEEYSTGLPHDQEILLSGPLRRAIDACFGAETVKDVVRELKQRSANEKDGPSAKWAEKTLLALNSRSPTSLHVTFQQMKLGRNWSIAQTFQREHQIASKFMRHPDFTEGVHALLIRKDKTPEWAEPSKLEDVKDPADLTTPFLQVEESEKLKLLTDGDYKEYPHWRFGLPHESHIEAVVKKGNRTIPEVVAYFVREKRGKQGVKEVVEEVLARRAYSVEGGKAAWRGN</sequence>
<evidence type="ECO:0000256" key="1">
    <source>
        <dbReference type="ARBA" id="ARBA00001709"/>
    </source>
</evidence>
<dbReference type="PROSITE" id="PS00166">
    <property type="entry name" value="ENOYL_COA_HYDRATASE"/>
    <property type="match status" value="1"/>
</dbReference>
<dbReference type="InterPro" id="IPR018376">
    <property type="entry name" value="Enoyl-CoA_hyd/isom_CS"/>
</dbReference>
<keyword evidence="5" id="KW-0496">Mitochondrion</keyword>
<dbReference type="InterPro" id="IPR045004">
    <property type="entry name" value="ECH_dom"/>
</dbReference>
<dbReference type="SUPFAM" id="SSF52096">
    <property type="entry name" value="ClpP/crotonase"/>
    <property type="match status" value="1"/>
</dbReference>
<protein>
    <recommendedName>
        <fullName evidence="3">3-hydroxyisobutyryl-CoA hydrolase</fullName>
        <ecNumber evidence="3">3.1.2.4</ecNumber>
    </recommendedName>
    <alternativeName>
        <fullName evidence="6">3-hydroxyisobutyryl-coenzyme A hydrolase</fullName>
    </alternativeName>
</protein>
<evidence type="ECO:0000313" key="8">
    <source>
        <dbReference type="EMBL" id="TVY87746.1"/>
    </source>
</evidence>
<reference evidence="8 9" key="1">
    <citation type="submission" date="2018-05" db="EMBL/GenBank/DDBJ databases">
        <title>Genome sequencing and assembly of the regulated plant pathogen Lachnellula willkommii and related sister species for the development of diagnostic species identification markers.</title>
        <authorList>
            <person name="Giroux E."/>
            <person name="Bilodeau G."/>
        </authorList>
    </citation>
    <scope>NUCLEOTIDE SEQUENCE [LARGE SCALE GENOMIC DNA]</scope>
    <source>
        <strain evidence="8 9">CBS 172.35</strain>
    </source>
</reference>
<evidence type="ECO:0000256" key="5">
    <source>
        <dbReference type="ARBA" id="ARBA00023128"/>
    </source>
</evidence>
<comment type="subcellular location">
    <subcellularLocation>
        <location evidence="2">Mitochondrion</location>
    </subcellularLocation>
</comment>
<dbReference type="AlphaFoldDB" id="A0A559M478"/>
<comment type="caution">
    <text evidence="8">The sequence shown here is derived from an EMBL/GenBank/DDBJ whole genome shotgun (WGS) entry which is preliminary data.</text>
</comment>
<evidence type="ECO:0000256" key="3">
    <source>
        <dbReference type="ARBA" id="ARBA00011915"/>
    </source>
</evidence>
<evidence type="ECO:0000313" key="9">
    <source>
        <dbReference type="Proteomes" id="UP000315522"/>
    </source>
</evidence>
<dbReference type="GO" id="GO:0003860">
    <property type="term" value="F:3-hydroxyisobutyryl-CoA hydrolase activity"/>
    <property type="evidence" value="ECO:0007669"/>
    <property type="project" value="UniProtKB-EC"/>
</dbReference>
<dbReference type="CDD" id="cd06558">
    <property type="entry name" value="crotonase-like"/>
    <property type="match status" value="1"/>
</dbReference>
<comment type="catalytic activity">
    <reaction evidence="1">
        <text>3-hydroxy-2-methylpropanoyl-CoA + H2O = 3-hydroxy-2-methylpropanoate + CoA + H(+)</text>
        <dbReference type="Rhea" id="RHEA:20888"/>
        <dbReference type="ChEBI" id="CHEBI:11805"/>
        <dbReference type="ChEBI" id="CHEBI:15377"/>
        <dbReference type="ChEBI" id="CHEBI:15378"/>
        <dbReference type="ChEBI" id="CHEBI:57287"/>
        <dbReference type="ChEBI" id="CHEBI:57340"/>
        <dbReference type="EC" id="3.1.2.4"/>
    </reaction>
</comment>
<dbReference type="NCBIfam" id="NF004127">
    <property type="entry name" value="PRK05617.1"/>
    <property type="match status" value="1"/>
</dbReference>
<dbReference type="PANTHER" id="PTHR43176">
    <property type="entry name" value="3-HYDROXYISOBUTYRYL-COA HYDROLASE-RELATED"/>
    <property type="match status" value="1"/>
</dbReference>